<proteinExistence type="predicted"/>
<accession>A0A9D3X1A2</accession>
<comment type="caution">
    <text evidence="1">The sequence shown here is derived from an EMBL/GenBank/DDBJ whole genome shotgun (WGS) entry which is preliminary data.</text>
</comment>
<dbReference type="AlphaFoldDB" id="A0A9D3X1A2"/>
<name>A0A9D3X1A2_9SAUR</name>
<protein>
    <submittedName>
        <fullName evidence="1">Uncharacterized protein</fullName>
    </submittedName>
</protein>
<keyword evidence="2" id="KW-1185">Reference proteome</keyword>
<organism evidence="1 2">
    <name type="scientific">Mauremys mutica</name>
    <name type="common">yellowpond turtle</name>
    <dbReference type="NCBI Taxonomy" id="74926"/>
    <lineage>
        <taxon>Eukaryota</taxon>
        <taxon>Metazoa</taxon>
        <taxon>Chordata</taxon>
        <taxon>Craniata</taxon>
        <taxon>Vertebrata</taxon>
        <taxon>Euteleostomi</taxon>
        <taxon>Archelosauria</taxon>
        <taxon>Testudinata</taxon>
        <taxon>Testudines</taxon>
        <taxon>Cryptodira</taxon>
        <taxon>Durocryptodira</taxon>
        <taxon>Testudinoidea</taxon>
        <taxon>Geoemydidae</taxon>
        <taxon>Geoemydinae</taxon>
        <taxon>Mauremys</taxon>
    </lineage>
</organism>
<dbReference type="EMBL" id="JAHDVG010000482">
    <property type="protein sequence ID" value="KAH1173694.1"/>
    <property type="molecule type" value="Genomic_DNA"/>
</dbReference>
<gene>
    <name evidence="1" type="ORF">KIL84_017533</name>
</gene>
<sequence>MIVQSDGTELLHSSYSYMIKERKSAILKSVRNFSITLAQLSLENSETITKVNLSGELQQMERAGNFDGGVQEMEHNVIQDKRVSILITAPLCDRAKHFIVVETEFESRKYKLQVDLEQWSYMWSSDMHGSLPSVLASQLLQLIYMLDVSSYVILHISSHLNSSKVLYIIF</sequence>
<evidence type="ECO:0000313" key="2">
    <source>
        <dbReference type="Proteomes" id="UP000827986"/>
    </source>
</evidence>
<evidence type="ECO:0000313" key="1">
    <source>
        <dbReference type="EMBL" id="KAH1173694.1"/>
    </source>
</evidence>
<dbReference type="Proteomes" id="UP000827986">
    <property type="component" value="Unassembled WGS sequence"/>
</dbReference>
<reference evidence="1" key="1">
    <citation type="submission" date="2021-09" db="EMBL/GenBank/DDBJ databases">
        <title>The genome of Mauremys mutica provides insights into the evolution of semi-aquatic lifestyle.</title>
        <authorList>
            <person name="Gong S."/>
            <person name="Gao Y."/>
        </authorList>
    </citation>
    <scope>NUCLEOTIDE SEQUENCE</scope>
    <source>
        <strain evidence="1">MM-2020</strain>
        <tissue evidence="1">Muscle</tissue>
    </source>
</reference>